<dbReference type="RefSeq" id="WP_186743361.1">
    <property type="nucleotide sequence ID" value="NZ_CP060394.1"/>
</dbReference>
<keyword evidence="2" id="KW-1185">Reference proteome</keyword>
<organism evidence="1 2">
    <name type="scientific">Alloacidobacterium dinghuense</name>
    <dbReference type="NCBI Taxonomy" id="2763107"/>
    <lineage>
        <taxon>Bacteria</taxon>
        <taxon>Pseudomonadati</taxon>
        <taxon>Acidobacteriota</taxon>
        <taxon>Terriglobia</taxon>
        <taxon>Terriglobales</taxon>
        <taxon>Acidobacteriaceae</taxon>
        <taxon>Alloacidobacterium</taxon>
    </lineage>
</organism>
<dbReference type="KEGG" id="adin:H7849_26100"/>
<name>A0A7G8BIN6_9BACT</name>
<protein>
    <submittedName>
        <fullName evidence="1">Uncharacterized protein</fullName>
    </submittedName>
</protein>
<dbReference type="AlphaFoldDB" id="A0A7G8BIN6"/>
<sequence>MTNGLVRYQQAGDPHFVTFSCYDRRPYLGMAAARDLSERSLEAMQLRYDFFLTGLCRDAGACASAYQ</sequence>
<evidence type="ECO:0000313" key="1">
    <source>
        <dbReference type="EMBL" id="QNI32406.1"/>
    </source>
</evidence>
<evidence type="ECO:0000313" key="2">
    <source>
        <dbReference type="Proteomes" id="UP000515312"/>
    </source>
</evidence>
<dbReference type="Proteomes" id="UP000515312">
    <property type="component" value="Chromosome"/>
</dbReference>
<gene>
    <name evidence="1" type="ORF">H7849_26100</name>
</gene>
<proteinExistence type="predicted"/>
<accession>A0A7G8BIN6</accession>
<reference evidence="1 2" key="1">
    <citation type="submission" date="2020-08" db="EMBL/GenBank/DDBJ databases">
        <title>Edaphobacter telluris sp. nov. and Acidobacterium dinghuensis sp. nov., two acidobacteria isolated from forest soil.</title>
        <authorList>
            <person name="Fu J."/>
            <person name="Qiu L."/>
        </authorList>
    </citation>
    <scope>NUCLEOTIDE SEQUENCE [LARGE SCALE GENOMIC DNA]</scope>
    <source>
        <strain evidence="1">4Y35</strain>
    </source>
</reference>
<dbReference type="EMBL" id="CP060394">
    <property type="protein sequence ID" value="QNI32406.1"/>
    <property type="molecule type" value="Genomic_DNA"/>
</dbReference>